<dbReference type="Pfam" id="PF01618">
    <property type="entry name" value="MotA_ExbB"/>
    <property type="match status" value="1"/>
</dbReference>
<keyword evidence="3" id="KW-1003">Cell membrane</keyword>
<keyword evidence="5 8" id="KW-1133">Transmembrane helix</keyword>
<dbReference type="PANTHER" id="PTHR30625:SF11">
    <property type="entry name" value="MOTA_TOLQ_EXBB PROTON CHANNEL DOMAIN-CONTAINING PROTEIN"/>
    <property type="match status" value="1"/>
</dbReference>
<evidence type="ECO:0000256" key="5">
    <source>
        <dbReference type="ARBA" id="ARBA00022989"/>
    </source>
</evidence>
<evidence type="ECO:0000256" key="2">
    <source>
        <dbReference type="ARBA" id="ARBA00010442"/>
    </source>
</evidence>
<comment type="caution">
    <text evidence="10">The sequence shown here is derived from an EMBL/GenBank/DDBJ whole genome shotgun (WGS) entry which is preliminary data.</text>
</comment>
<keyword evidence="4 8" id="KW-0812">Transmembrane</keyword>
<sequence>MGCDFPTKLSTETGGQAPLARKRRRAGVRRARRKAARASCAIILRCLQPCAERDLLSIIQAAGWPIWPLIACSVLALALIIERFIALKTARVAPPTLLDEAITVSSKGVPAPDVVAQLAQNSALGEVLASGLRTLNSDPQATEVDVRESMENTGRAVAHRLEKYLNALATIASAAPLLGLFGTVVGMIEIFGSQSPTGTNPQQLAHGISVALYNTGFGLVIAIPSLIFWRHFRALVDGFVVEMEQQAVRLVEYMHGDRT</sequence>
<reference evidence="10" key="1">
    <citation type="submission" date="2019-08" db="EMBL/GenBank/DDBJ databases">
        <authorList>
            <person name="Kucharzyk K."/>
            <person name="Murdoch R.W."/>
            <person name="Higgins S."/>
            <person name="Loffler F."/>
        </authorList>
    </citation>
    <scope>NUCLEOTIDE SEQUENCE</scope>
</reference>
<dbReference type="InterPro" id="IPR050790">
    <property type="entry name" value="ExbB/TolQ_transport"/>
</dbReference>
<feature type="transmembrane region" description="Helical" evidence="8">
    <location>
        <begin position="208"/>
        <end position="229"/>
    </location>
</feature>
<evidence type="ECO:0000259" key="9">
    <source>
        <dbReference type="Pfam" id="PF01618"/>
    </source>
</evidence>
<dbReference type="EMBL" id="VSSQ01049964">
    <property type="protein sequence ID" value="MPN04042.1"/>
    <property type="molecule type" value="Genomic_DNA"/>
</dbReference>
<dbReference type="PANTHER" id="PTHR30625">
    <property type="entry name" value="PROTEIN TOLQ"/>
    <property type="match status" value="1"/>
</dbReference>
<feature type="transmembrane region" description="Helical" evidence="8">
    <location>
        <begin position="62"/>
        <end position="81"/>
    </location>
</feature>
<organism evidence="10">
    <name type="scientific">bioreactor metagenome</name>
    <dbReference type="NCBI Taxonomy" id="1076179"/>
    <lineage>
        <taxon>unclassified sequences</taxon>
        <taxon>metagenomes</taxon>
        <taxon>ecological metagenomes</taxon>
    </lineage>
</organism>
<protein>
    <recommendedName>
        <fullName evidence="9">MotA/TolQ/ExbB proton channel domain-containing protein</fullName>
    </recommendedName>
</protein>
<evidence type="ECO:0000256" key="3">
    <source>
        <dbReference type="ARBA" id="ARBA00022475"/>
    </source>
</evidence>
<evidence type="ECO:0000313" key="10">
    <source>
        <dbReference type="EMBL" id="MPN04042.1"/>
    </source>
</evidence>
<evidence type="ECO:0000256" key="4">
    <source>
        <dbReference type="ARBA" id="ARBA00022692"/>
    </source>
</evidence>
<name>A0A645ERY2_9ZZZZ</name>
<dbReference type="AlphaFoldDB" id="A0A645ERY2"/>
<evidence type="ECO:0000256" key="7">
    <source>
        <dbReference type="SAM" id="MobiDB-lite"/>
    </source>
</evidence>
<dbReference type="InterPro" id="IPR002898">
    <property type="entry name" value="MotA_ExbB_proton_chnl"/>
</dbReference>
<evidence type="ECO:0000256" key="8">
    <source>
        <dbReference type="SAM" id="Phobius"/>
    </source>
</evidence>
<dbReference type="GO" id="GO:0017038">
    <property type="term" value="P:protein import"/>
    <property type="evidence" value="ECO:0007669"/>
    <property type="project" value="TreeGrafter"/>
</dbReference>
<feature type="transmembrane region" description="Helical" evidence="8">
    <location>
        <begin position="164"/>
        <end position="188"/>
    </location>
</feature>
<evidence type="ECO:0000256" key="6">
    <source>
        <dbReference type="ARBA" id="ARBA00023136"/>
    </source>
</evidence>
<keyword evidence="6 8" id="KW-0472">Membrane</keyword>
<comment type="similarity">
    <text evidence="2">Belongs to the ExbB/TolQ family.</text>
</comment>
<feature type="region of interest" description="Disordered" evidence="7">
    <location>
        <begin position="1"/>
        <end position="23"/>
    </location>
</feature>
<feature type="domain" description="MotA/TolQ/ExbB proton channel" evidence="9">
    <location>
        <begin position="121"/>
        <end position="244"/>
    </location>
</feature>
<dbReference type="GO" id="GO:0005886">
    <property type="term" value="C:plasma membrane"/>
    <property type="evidence" value="ECO:0007669"/>
    <property type="project" value="UniProtKB-SubCell"/>
</dbReference>
<accession>A0A645ERY2</accession>
<gene>
    <name evidence="10" type="ORF">SDC9_151278</name>
</gene>
<proteinExistence type="inferred from homology"/>
<comment type="subcellular location">
    <subcellularLocation>
        <location evidence="1">Cell membrane</location>
        <topology evidence="1">Multi-pass membrane protein</topology>
    </subcellularLocation>
</comment>
<evidence type="ECO:0000256" key="1">
    <source>
        <dbReference type="ARBA" id="ARBA00004651"/>
    </source>
</evidence>